<feature type="compositionally biased region" description="Low complexity" evidence="1">
    <location>
        <begin position="85"/>
        <end position="128"/>
    </location>
</feature>
<feature type="transmembrane region" description="Helical" evidence="2">
    <location>
        <begin position="508"/>
        <end position="530"/>
    </location>
</feature>
<feature type="compositionally biased region" description="Low complexity" evidence="1">
    <location>
        <begin position="136"/>
        <end position="156"/>
    </location>
</feature>
<keyword evidence="2" id="KW-0472">Membrane</keyword>
<reference evidence="4 5" key="1">
    <citation type="journal article" date="2019" name="Environ. Microbiol.">
        <title>Species interactions and distinct microbial communities in high Arctic permafrost affected cryosols are associated with the CH4 and CO2 gas fluxes.</title>
        <authorList>
            <person name="Altshuler I."/>
            <person name="Hamel J."/>
            <person name="Turney S."/>
            <person name="Magnuson E."/>
            <person name="Levesque R."/>
            <person name="Greer C."/>
            <person name="Whyte L.G."/>
        </authorList>
    </citation>
    <scope>NUCLEOTIDE SEQUENCE [LARGE SCALE GENOMIC DNA]</scope>
    <source>
        <strain evidence="4 5">S5.20</strain>
    </source>
</reference>
<evidence type="ECO:0000256" key="1">
    <source>
        <dbReference type="SAM" id="MobiDB-lite"/>
    </source>
</evidence>
<keyword evidence="2" id="KW-0812">Transmembrane</keyword>
<feature type="region of interest" description="Disordered" evidence="1">
    <location>
        <begin position="85"/>
        <end position="228"/>
    </location>
</feature>
<evidence type="ECO:0000313" key="5">
    <source>
        <dbReference type="Proteomes" id="UP000320095"/>
    </source>
</evidence>
<feature type="compositionally biased region" description="Low complexity" evidence="1">
    <location>
        <begin position="193"/>
        <end position="228"/>
    </location>
</feature>
<accession>A0A502EKS4</accession>
<feature type="signal peptide" evidence="3">
    <location>
        <begin position="1"/>
        <end position="37"/>
    </location>
</feature>
<comment type="caution">
    <text evidence="4">The sequence shown here is derived from an EMBL/GenBank/DDBJ whole genome shotgun (WGS) entry which is preliminary data.</text>
</comment>
<feature type="compositionally biased region" description="Polar residues" evidence="1">
    <location>
        <begin position="181"/>
        <end position="191"/>
    </location>
</feature>
<gene>
    <name evidence="4" type="ORF">EAH80_04585</name>
</gene>
<feature type="chain" id="PRO_5021396244" evidence="3">
    <location>
        <begin position="38"/>
        <end position="539"/>
    </location>
</feature>
<evidence type="ECO:0000313" key="4">
    <source>
        <dbReference type="EMBL" id="TPG37130.1"/>
    </source>
</evidence>
<dbReference type="OrthoDB" id="4641821at2"/>
<keyword evidence="2" id="KW-1133">Transmembrane helix</keyword>
<feature type="compositionally biased region" description="Basic and acidic residues" evidence="1">
    <location>
        <begin position="279"/>
        <end position="294"/>
    </location>
</feature>
<sequence>MGAPVKICRRRTACAVLASGIVISLSALTGGVAPAFAKPGDEPVVPTTTIAPEPTVAATQPPVENTTAAEIPSPVGVPTVQQTVETPAPVATPTVEQTVEAPTRTRAAEPVAPTTEPVTTSTSPAAPTTAPPISSPPVTSTTSTATTPDPATTSEPQSPFESPFETPATSVQPSAELAPPTSGTRDTSGADGSSPTPTSEPSSSQSARNSSESVRSSAESSPAEAAEVTPKVIAKVAPQKLEAPAADVQIAKAAKIVEEKPPEAPKQEIANISRIIDLPSRDRGPLDVGNDRRDDDQVRLAGNWDRNVRQWRPDWVEYDRYYRPVLSNPYRDPVRIVYIYRNAPRVVWIPPLARVLLEVPQYAAYNFTALVTNPVNQALDVAVGSFFGGGYLPGVGQPLPPPPPRLLNYANVPVQVRYPDATYQPFRVSKIVDVGPDRQYGEQKVLLDGVTPAWGEWTQTPAGERSFEVHKTQQFPGLDDPRPGPLPGDYQLTLASEESPGDMNKRDVYLIAVAVACGVLSIGAVALAVFMGRRRRPLH</sequence>
<dbReference type="AlphaFoldDB" id="A0A502EKS4"/>
<proteinExistence type="predicted"/>
<dbReference type="RefSeq" id="WP_140688267.1">
    <property type="nucleotide sequence ID" value="NZ_RCZG01000001.1"/>
</dbReference>
<keyword evidence="3" id="KW-0732">Signal</keyword>
<keyword evidence="5" id="KW-1185">Reference proteome</keyword>
<evidence type="ECO:0000256" key="2">
    <source>
        <dbReference type="SAM" id="Phobius"/>
    </source>
</evidence>
<feature type="region of interest" description="Disordered" evidence="1">
    <location>
        <begin position="259"/>
        <end position="294"/>
    </location>
</feature>
<dbReference type="Proteomes" id="UP000320095">
    <property type="component" value="Unassembled WGS sequence"/>
</dbReference>
<dbReference type="EMBL" id="RCZG01000001">
    <property type="protein sequence ID" value="TPG37130.1"/>
    <property type="molecule type" value="Genomic_DNA"/>
</dbReference>
<protein>
    <submittedName>
        <fullName evidence="4">Uncharacterized protein</fullName>
    </submittedName>
</protein>
<organism evidence="4 5">
    <name type="scientific">Mycolicibacterium hodleri</name>
    <dbReference type="NCBI Taxonomy" id="49897"/>
    <lineage>
        <taxon>Bacteria</taxon>
        <taxon>Bacillati</taxon>
        <taxon>Actinomycetota</taxon>
        <taxon>Actinomycetes</taxon>
        <taxon>Mycobacteriales</taxon>
        <taxon>Mycobacteriaceae</taxon>
        <taxon>Mycolicibacterium</taxon>
    </lineage>
</organism>
<evidence type="ECO:0000256" key="3">
    <source>
        <dbReference type="SAM" id="SignalP"/>
    </source>
</evidence>
<name>A0A502EKS4_9MYCO</name>